<accession>T0FZL0</accession>
<keyword evidence="3" id="KW-1185">Reference proteome</keyword>
<organism evidence="2 3">
    <name type="scientific">Leptospira alstonii serovar Pingchang str. 80-412</name>
    <dbReference type="NCBI Taxonomy" id="1218564"/>
    <lineage>
        <taxon>Bacteria</taxon>
        <taxon>Pseudomonadati</taxon>
        <taxon>Spirochaetota</taxon>
        <taxon>Spirochaetia</taxon>
        <taxon>Leptospirales</taxon>
        <taxon>Leptospiraceae</taxon>
        <taxon>Leptospira</taxon>
    </lineage>
</organism>
<reference evidence="2" key="1">
    <citation type="submission" date="2013-05" db="EMBL/GenBank/DDBJ databases">
        <authorList>
            <person name="Harkins D.M."/>
            <person name="Durkin A.S."/>
            <person name="Brinkac L.M."/>
            <person name="Haft D.H."/>
            <person name="Selengut J.D."/>
            <person name="Sanka R."/>
            <person name="DePew J."/>
            <person name="Purushe J."/>
            <person name="Galloway R.L."/>
            <person name="Vinetz J.M."/>
            <person name="Sutton G.G."/>
            <person name="Nierman W.C."/>
            <person name="Fouts D.E."/>
        </authorList>
    </citation>
    <scope>NUCLEOTIDE SEQUENCE [LARGE SCALE GENOMIC DNA]</scope>
    <source>
        <strain evidence="2">80-412</strain>
    </source>
</reference>
<dbReference type="EMBL" id="AOHD02000041">
    <property type="protein sequence ID" value="EQA80081.1"/>
    <property type="molecule type" value="Genomic_DNA"/>
</dbReference>
<protein>
    <submittedName>
        <fullName evidence="2">Uncharacterized protein</fullName>
    </submittedName>
</protein>
<keyword evidence="1" id="KW-0812">Transmembrane</keyword>
<feature type="transmembrane region" description="Helical" evidence="1">
    <location>
        <begin position="71"/>
        <end position="91"/>
    </location>
</feature>
<evidence type="ECO:0000313" key="2">
    <source>
        <dbReference type="EMBL" id="EQA80081.1"/>
    </source>
</evidence>
<keyword evidence="1" id="KW-0472">Membrane</keyword>
<comment type="caution">
    <text evidence="2">The sequence shown here is derived from an EMBL/GenBank/DDBJ whole genome shotgun (WGS) entry which is preliminary data.</text>
</comment>
<proteinExistence type="predicted"/>
<evidence type="ECO:0000313" key="3">
    <source>
        <dbReference type="Proteomes" id="UP000015445"/>
    </source>
</evidence>
<gene>
    <name evidence="2" type="ORF">LEP1GSC193_0935</name>
</gene>
<dbReference type="Proteomes" id="UP000015445">
    <property type="component" value="Unassembled WGS sequence"/>
</dbReference>
<evidence type="ECO:0000256" key="1">
    <source>
        <dbReference type="SAM" id="Phobius"/>
    </source>
</evidence>
<dbReference type="AlphaFoldDB" id="T0FZL0"/>
<keyword evidence="1" id="KW-1133">Transmembrane helix</keyword>
<sequence length="93" mass="11135">MNQCLELHRIQMAPGSLFLYDLSEDIFYHNPDTLQLPAHRMRLRYLLSLLRYLILRFQPTKVMRFLKGESNVFLSFRLRSLGILFIGYVMILQ</sequence>
<name>T0FZL0_9LEPT</name>